<gene>
    <name evidence="3" type="ORF">SAMN04488121_107323</name>
</gene>
<dbReference type="AlphaFoldDB" id="A0A1G7YFB2"/>
<accession>A0A1G7YFB2</accession>
<evidence type="ECO:0000256" key="1">
    <source>
        <dbReference type="ARBA" id="ARBA00022801"/>
    </source>
</evidence>
<organism evidence="3 4">
    <name type="scientific">Chitinophaga filiformis</name>
    <name type="common">Myxococcus filiformis</name>
    <name type="synonym">Flexibacter filiformis</name>
    <dbReference type="NCBI Taxonomy" id="104663"/>
    <lineage>
        <taxon>Bacteria</taxon>
        <taxon>Pseudomonadati</taxon>
        <taxon>Bacteroidota</taxon>
        <taxon>Chitinophagia</taxon>
        <taxon>Chitinophagales</taxon>
        <taxon>Chitinophagaceae</taxon>
        <taxon>Chitinophaga</taxon>
    </lineage>
</organism>
<reference evidence="3 4" key="1">
    <citation type="submission" date="2016-10" db="EMBL/GenBank/DDBJ databases">
        <authorList>
            <person name="de Groot N.N."/>
        </authorList>
    </citation>
    <scope>NUCLEOTIDE SEQUENCE [LARGE SCALE GENOMIC DNA]</scope>
    <source>
        <strain evidence="3 4">DSM 527</strain>
    </source>
</reference>
<dbReference type="RefSeq" id="WP_089836049.1">
    <property type="nucleotide sequence ID" value="NZ_FNBN01000007.1"/>
</dbReference>
<dbReference type="PANTHER" id="PTHR33886">
    <property type="entry name" value="UNSATURATED RHAMNOGALACTURONAN HYDROLASE (EUROFUNG)"/>
    <property type="match status" value="1"/>
</dbReference>
<name>A0A1G7YFB2_CHIFI</name>
<dbReference type="STRING" id="104663.SAMN04488121_107323"/>
<keyword evidence="2" id="KW-0732">Signal</keyword>
<proteinExistence type="predicted"/>
<dbReference type="EMBL" id="FNBN01000007">
    <property type="protein sequence ID" value="SDG95016.1"/>
    <property type="molecule type" value="Genomic_DNA"/>
</dbReference>
<dbReference type="GO" id="GO:0016787">
    <property type="term" value="F:hydrolase activity"/>
    <property type="evidence" value="ECO:0007669"/>
    <property type="project" value="UniProtKB-KW"/>
</dbReference>
<feature type="signal peptide" evidence="2">
    <location>
        <begin position="1"/>
        <end position="25"/>
    </location>
</feature>
<keyword evidence="1 3" id="KW-0378">Hydrolase</keyword>
<dbReference type="SUPFAM" id="SSF48208">
    <property type="entry name" value="Six-hairpin glycosidases"/>
    <property type="match status" value="1"/>
</dbReference>
<dbReference type="InterPro" id="IPR052043">
    <property type="entry name" value="PolySaccharide_Degr_Enz"/>
</dbReference>
<evidence type="ECO:0000313" key="3">
    <source>
        <dbReference type="EMBL" id="SDG95016.1"/>
    </source>
</evidence>
<sequence length="376" mass="42221">MRKLRIHLAIMALMGLLVPSGTVSAQKIFKDWPMGTEPAVIGLFVANHYVAGPFSNFGNPGAPQSITYPEVCTWYGALQFAKASGNRELAEKLAARYEPLTAQSHSLVPKPDHVDHSVFGAVPLELYMQTNQSKYLEEGKSFADKQWELPENPLPNQQELQSKGLSWQTRMWIDDMYMITLLQVEAFRATGNKEYLDRAAREMVVYLDAIQQPDGLFYHATDAPFLWGRGNGWMAAGMTELLSVLPAAHTDRPRIMDGYKKMMASLKKLQDKNYMWHQLLDDPTSFAETSCSGMFTYAIIVGVKKGWLEEKEYGLVAKNAWTALVRYINEAGDVKDVCEGTNKKNDQQYYLNRSRVTGDLHGQAPILWAAAALIAN</sequence>
<dbReference type="Pfam" id="PF07470">
    <property type="entry name" value="Glyco_hydro_88"/>
    <property type="match status" value="1"/>
</dbReference>
<dbReference type="PANTHER" id="PTHR33886:SF8">
    <property type="entry name" value="UNSATURATED RHAMNOGALACTURONAN HYDROLASE (EUROFUNG)"/>
    <property type="match status" value="1"/>
</dbReference>
<protein>
    <submittedName>
        <fullName evidence="3">Rhamnogalacturonyl hydrolase YesR</fullName>
    </submittedName>
</protein>
<dbReference type="InterPro" id="IPR012341">
    <property type="entry name" value="6hp_glycosidase-like_sf"/>
</dbReference>
<dbReference type="InterPro" id="IPR010905">
    <property type="entry name" value="Glyco_hydro_88"/>
</dbReference>
<dbReference type="OrthoDB" id="9807186at2"/>
<evidence type="ECO:0000313" key="4">
    <source>
        <dbReference type="Proteomes" id="UP000199045"/>
    </source>
</evidence>
<feature type="chain" id="PRO_5011569019" evidence="2">
    <location>
        <begin position="26"/>
        <end position="376"/>
    </location>
</feature>
<dbReference type="GO" id="GO:0005975">
    <property type="term" value="P:carbohydrate metabolic process"/>
    <property type="evidence" value="ECO:0007669"/>
    <property type="project" value="InterPro"/>
</dbReference>
<evidence type="ECO:0000256" key="2">
    <source>
        <dbReference type="SAM" id="SignalP"/>
    </source>
</evidence>
<dbReference type="InterPro" id="IPR008928">
    <property type="entry name" value="6-hairpin_glycosidase_sf"/>
</dbReference>
<dbReference type="Gene3D" id="1.50.10.10">
    <property type="match status" value="1"/>
</dbReference>
<dbReference type="Proteomes" id="UP000199045">
    <property type="component" value="Unassembled WGS sequence"/>
</dbReference>